<dbReference type="GO" id="GO:0016705">
    <property type="term" value="F:oxidoreductase activity, acting on paired donors, with incorporation or reduction of molecular oxygen"/>
    <property type="evidence" value="ECO:0007669"/>
    <property type="project" value="InterPro"/>
</dbReference>
<evidence type="ECO:0000256" key="9">
    <source>
        <dbReference type="SAM" id="SignalP"/>
    </source>
</evidence>
<keyword evidence="6 8" id="KW-0503">Monooxygenase</keyword>
<feature type="binding site" description="axial binding residue" evidence="7">
    <location>
        <position position="417"/>
    </location>
    <ligand>
        <name>heme</name>
        <dbReference type="ChEBI" id="CHEBI:30413"/>
    </ligand>
    <ligandPart>
        <name>Fe</name>
        <dbReference type="ChEBI" id="CHEBI:18248"/>
    </ligandPart>
</feature>
<evidence type="ECO:0000313" key="10">
    <source>
        <dbReference type="EMBL" id="RNA33269.1"/>
    </source>
</evidence>
<evidence type="ECO:0000256" key="2">
    <source>
        <dbReference type="ARBA" id="ARBA00022617"/>
    </source>
</evidence>
<dbReference type="Gene3D" id="1.10.630.10">
    <property type="entry name" value="Cytochrome P450"/>
    <property type="match status" value="1"/>
</dbReference>
<gene>
    <name evidence="10" type="ORF">BpHYR1_014931</name>
</gene>
<dbReference type="InterPro" id="IPR002401">
    <property type="entry name" value="Cyt_P450_E_grp-I"/>
</dbReference>
<comment type="cofactor">
    <cofactor evidence="7">
        <name>heme</name>
        <dbReference type="ChEBI" id="CHEBI:30413"/>
    </cofactor>
</comment>
<keyword evidence="2 7" id="KW-0349">Heme</keyword>
<name>A0A3M7SC15_BRAPC</name>
<dbReference type="AlphaFoldDB" id="A0A3M7SC15"/>
<dbReference type="GO" id="GO:0020037">
    <property type="term" value="F:heme binding"/>
    <property type="evidence" value="ECO:0007669"/>
    <property type="project" value="InterPro"/>
</dbReference>
<evidence type="ECO:0000256" key="3">
    <source>
        <dbReference type="ARBA" id="ARBA00022723"/>
    </source>
</evidence>
<dbReference type="InterPro" id="IPR036396">
    <property type="entry name" value="Cyt_P450_sf"/>
</dbReference>
<keyword evidence="5 7" id="KW-0408">Iron</keyword>
<evidence type="ECO:0000256" key="1">
    <source>
        <dbReference type="ARBA" id="ARBA00010617"/>
    </source>
</evidence>
<dbReference type="STRING" id="10195.A0A3M7SC15"/>
<keyword evidence="10" id="KW-0456">Lyase</keyword>
<evidence type="ECO:0000256" key="6">
    <source>
        <dbReference type="ARBA" id="ARBA00023033"/>
    </source>
</evidence>
<comment type="caution">
    <text evidence="10">The sequence shown here is derived from an EMBL/GenBank/DDBJ whole genome shotgun (WGS) entry which is preliminary data.</text>
</comment>
<reference evidence="10 11" key="1">
    <citation type="journal article" date="2018" name="Sci. Rep.">
        <title>Genomic signatures of local adaptation to the degree of environmental predictability in rotifers.</title>
        <authorList>
            <person name="Franch-Gras L."/>
            <person name="Hahn C."/>
            <person name="Garcia-Roger E.M."/>
            <person name="Carmona M.J."/>
            <person name="Serra M."/>
            <person name="Gomez A."/>
        </authorList>
    </citation>
    <scope>NUCLEOTIDE SEQUENCE [LARGE SCALE GENOMIC DNA]</scope>
    <source>
        <strain evidence="10">HYR1</strain>
    </source>
</reference>
<keyword evidence="4 8" id="KW-0560">Oxidoreductase</keyword>
<dbReference type="PANTHER" id="PTHR24289:SF1">
    <property type="entry name" value="STEROID 17-ALPHA-HYDROXYLASE_17,20 LYASE"/>
    <property type="match status" value="1"/>
</dbReference>
<dbReference type="InterPro" id="IPR001128">
    <property type="entry name" value="Cyt_P450"/>
</dbReference>
<dbReference type="SUPFAM" id="SSF48264">
    <property type="entry name" value="Cytochrome P450"/>
    <property type="match status" value="1"/>
</dbReference>
<dbReference type="OrthoDB" id="1055148at2759"/>
<dbReference type="GO" id="GO:0005506">
    <property type="term" value="F:iron ion binding"/>
    <property type="evidence" value="ECO:0007669"/>
    <property type="project" value="InterPro"/>
</dbReference>
<dbReference type="PRINTS" id="PR00463">
    <property type="entry name" value="EP450I"/>
</dbReference>
<evidence type="ECO:0000313" key="11">
    <source>
        <dbReference type="Proteomes" id="UP000276133"/>
    </source>
</evidence>
<dbReference type="GO" id="GO:0016829">
    <property type="term" value="F:lyase activity"/>
    <property type="evidence" value="ECO:0007669"/>
    <property type="project" value="UniProtKB-KW"/>
</dbReference>
<dbReference type="Pfam" id="PF00067">
    <property type="entry name" value="p450"/>
    <property type="match status" value="2"/>
</dbReference>
<dbReference type="GO" id="GO:0004497">
    <property type="term" value="F:monooxygenase activity"/>
    <property type="evidence" value="ECO:0007669"/>
    <property type="project" value="UniProtKB-KW"/>
</dbReference>
<protein>
    <submittedName>
        <fullName evidence="10">Steroid 17-alpha-hydroxylase 17-20 lyase-like</fullName>
    </submittedName>
</protein>
<dbReference type="EMBL" id="REGN01001662">
    <property type="protein sequence ID" value="RNA33269.1"/>
    <property type="molecule type" value="Genomic_DNA"/>
</dbReference>
<accession>A0A3M7SC15</accession>
<dbReference type="InterPro" id="IPR017972">
    <property type="entry name" value="Cyt_P450_CS"/>
</dbReference>
<evidence type="ECO:0000256" key="5">
    <source>
        <dbReference type="ARBA" id="ARBA00023004"/>
    </source>
</evidence>
<comment type="similarity">
    <text evidence="1 8">Belongs to the cytochrome P450 family.</text>
</comment>
<organism evidence="10 11">
    <name type="scientific">Brachionus plicatilis</name>
    <name type="common">Marine rotifer</name>
    <name type="synonym">Brachionus muelleri</name>
    <dbReference type="NCBI Taxonomy" id="10195"/>
    <lineage>
        <taxon>Eukaryota</taxon>
        <taxon>Metazoa</taxon>
        <taxon>Spiralia</taxon>
        <taxon>Gnathifera</taxon>
        <taxon>Rotifera</taxon>
        <taxon>Eurotatoria</taxon>
        <taxon>Monogononta</taxon>
        <taxon>Pseudotrocha</taxon>
        <taxon>Ploima</taxon>
        <taxon>Brachionidae</taxon>
        <taxon>Brachionus</taxon>
    </lineage>
</organism>
<dbReference type="PROSITE" id="PS00086">
    <property type="entry name" value="CYTOCHROME_P450"/>
    <property type="match status" value="1"/>
</dbReference>
<dbReference type="Proteomes" id="UP000276133">
    <property type="component" value="Unassembled WGS sequence"/>
</dbReference>
<feature type="chain" id="PRO_5018254562" evidence="9">
    <location>
        <begin position="18"/>
        <end position="515"/>
    </location>
</feature>
<keyword evidence="9" id="KW-0732">Signal</keyword>
<keyword evidence="11" id="KW-1185">Reference proteome</keyword>
<feature type="signal peptide" evidence="9">
    <location>
        <begin position="1"/>
        <end position="17"/>
    </location>
</feature>
<evidence type="ECO:0000256" key="7">
    <source>
        <dbReference type="PIRSR" id="PIRSR602401-1"/>
    </source>
</evidence>
<proteinExistence type="inferred from homology"/>
<keyword evidence="3 7" id="KW-0479">Metal-binding</keyword>
<sequence>MNLLILGLFLALACSLAVIKYRKWQHEQSAMPPLVPGRLFFGNYFDLKKEPIHLSLTRLGEHYGHAFTIKVFGRAMIVLNSRQSISQMLNAKTIELAGRPTCLLIQLATSNASDLVFSKPDLKWLQMRTAFHKFFSDMKKLHHRKDITEIVFVDEWTNIFLKLEAHSKQNQVYQLKELVYHSQSKIMSVILFGDEVADDPLLMQQIRQLDSMSKDVIATLYTALMNMSPLANLFDSSALSALCRALGLQKQLLDQILLKAEGQARNSIPSSQSDDICLRSLVDLMLSLLNLDRPMFSRVQVRNVLTELIFAGIDGIVDTVNSFILYMCVHRDVQARIYAELSERVQQDLVLLADKKFLHLTNASVHETLRLVSQIPLGIFRKTVVRSHVPDRFMHNGMFGVQEWQCLYAFGAGKRACPGKTVAMNLIFLYVSNLVKNFEFELVDEMDEDPRTFILNSQIEPRSYRVRSVCRASPSNTSLVQISPKKSDIKTLCTDRSSFVKSIREHELNSTDDES</sequence>
<evidence type="ECO:0000256" key="4">
    <source>
        <dbReference type="ARBA" id="ARBA00023002"/>
    </source>
</evidence>
<dbReference type="PANTHER" id="PTHR24289">
    <property type="entry name" value="STEROID 17-ALPHA-HYDROXYLASE/17,20 LYASE"/>
    <property type="match status" value="1"/>
</dbReference>
<evidence type="ECO:0000256" key="8">
    <source>
        <dbReference type="RuleBase" id="RU000461"/>
    </source>
</evidence>